<proteinExistence type="predicted"/>
<protein>
    <submittedName>
        <fullName evidence="1">Uncharacterized protein</fullName>
    </submittedName>
</protein>
<sequence>MMNIQEQYENLEFEEFIRLNYSRISDDWKKYMEFVKIAFNADTKDKQDSFIKKMYLKQFCFTKMKEEYHRIIRLDLPMEDDILKFIAYLYGIKYFERIGNPTLKYWLNSKKINQPFSSFTGDNGYKGNSLLELTKFELGQNVIRNWLLSTLKW</sequence>
<gene>
    <name evidence="1" type="ORF">BZARG_2542</name>
</gene>
<evidence type="ECO:0000313" key="1">
    <source>
        <dbReference type="EMBL" id="EGV42343.2"/>
    </source>
</evidence>
<name>G2EGS5_9FLAO</name>
<dbReference type="STRING" id="1046627.BZARG_2542"/>
<dbReference type="EMBL" id="AFXZ01000065">
    <property type="protein sequence ID" value="EGV42343.2"/>
    <property type="molecule type" value="Genomic_DNA"/>
</dbReference>
<evidence type="ECO:0000313" key="2">
    <source>
        <dbReference type="Proteomes" id="UP000003730"/>
    </source>
</evidence>
<reference evidence="1 2" key="1">
    <citation type="journal article" date="2008" name="Int. J. Syst. Evol. Microbiol.">
        <title>Bizionia argentinensis sp. nov., isolated from surface marine water in Antarctica.</title>
        <authorList>
            <person name="Bercovich A."/>
            <person name="Vazquez S.C."/>
            <person name="Yankilevich P."/>
            <person name="Coria S.H."/>
            <person name="Foti M."/>
            <person name="Hernandez E."/>
            <person name="Vidal A."/>
            <person name="Ruberto L."/>
            <person name="Melo C."/>
            <person name="Marenssi S."/>
            <person name="Criscuolo M."/>
            <person name="Memoli M."/>
            <person name="Arguelles M."/>
            <person name="Mac Cormack W.P."/>
        </authorList>
    </citation>
    <scope>NUCLEOTIDE SEQUENCE [LARGE SCALE GENOMIC DNA]</scope>
    <source>
        <strain evidence="1 2">JUB59</strain>
    </source>
</reference>
<dbReference type="RefSeq" id="WP_040288830.1">
    <property type="nucleotide sequence ID" value="NZ_AFXZ01000065.1"/>
</dbReference>
<dbReference type="OrthoDB" id="1493401at2"/>
<dbReference type="AlphaFoldDB" id="G2EGS5"/>
<organism evidence="1 2">
    <name type="scientific">Bizionia argentinensis JUB59</name>
    <dbReference type="NCBI Taxonomy" id="1046627"/>
    <lineage>
        <taxon>Bacteria</taxon>
        <taxon>Pseudomonadati</taxon>
        <taxon>Bacteroidota</taxon>
        <taxon>Flavobacteriia</taxon>
        <taxon>Flavobacteriales</taxon>
        <taxon>Flavobacteriaceae</taxon>
        <taxon>Bizionia</taxon>
    </lineage>
</organism>
<comment type="caution">
    <text evidence="1">The sequence shown here is derived from an EMBL/GenBank/DDBJ whole genome shotgun (WGS) entry which is preliminary data.</text>
</comment>
<keyword evidence="2" id="KW-1185">Reference proteome</keyword>
<accession>G2EGS5</accession>
<dbReference type="Proteomes" id="UP000003730">
    <property type="component" value="Unassembled WGS sequence"/>
</dbReference>